<keyword evidence="4" id="KW-0808">Transferase</keyword>
<evidence type="ECO:0000313" key="9">
    <source>
        <dbReference type="EMBL" id="RJL18883.1"/>
    </source>
</evidence>
<proteinExistence type="predicted"/>
<dbReference type="Gene3D" id="1.10.287.130">
    <property type="match status" value="1"/>
</dbReference>
<feature type="domain" description="Histidine kinase" evidence="8">
    <location>
        <begin position="292"/>
        <end position="499"/>
    </location>
</feature>
<sequence length="501" mass="53365">MTCQPSLRTRLWLAAAVLALLAVTAAAIGAWGLQRTQAHATEAMAAQRRIEAYDALSARVNEWMLGWLAPPGTVSGGPKPVPDNAPVLAALDHIDALIAQDVEAAASEVEATVRARQSLIAARLRALFRQLDTALRANPPDTSAGQAALAFHAAQAPITVAAHIEHETRRRDTALAAMEALRRPLLLAAIGIALAAPLVLAALYLAVLRPLFWRLSHATAFASSMAMGDLPPGAGGRDELGLMFARLRQMAARIERRRARLETIVEERTAALSAANDRLELVDRRRRRFFADVGHELRTPLTVILGEAELGAQHHDEQTRASFSTIGTRAQRLFRRIEDLLRIARSDSGQLELAADRVELAATVEAALADLAPVLKRAGVTADIRLPALAVRGDADWLRQVFAGLFENAAKYAGRGAVVAIRGRAEDGQARISIADTGPGLPEGAGEAIFDRFARGDGGGGFGVGLALARWVVETSGGSLGLAEAETGLALELTLPLWKEA</sequence>
<dbReference type="AlphaFoldDB" id="A0A419A9F8"/>
<evidence type="ECO:0000256" key="1">
    <source>
        <dbReference type="ARBA" id="ARBA00000085"/>
    </source>
</evidence>
<feature type="transmembrane region" description="Helical" evidence="7">
    <location>
        <begin position="185"/>
        <end position="207"/>
    </location>
</feature>
<protein>
    <recommendedName>
        <fullName evidence="2">histidine kinase</fullName>
        <ecNumber evidence="2">2.7.13.3</ecNumber>
    </recommendedName>
</protein>
<dbReference type="InterPro" id="IPR005467">
    <property type="entry name" value="His_kinase_dom"/>
</dbReference>
<dbReference type="InterPro" id="IPR050736">
    <property type="entry name" value="Sensor_HK_Regulatory"/>
</dbReference>
<dbReference type="EC" id="2.7.13.3" evidence="2"/>
<dbReference type="OrthoDB" id="9809766at2"/>
<comment type="catalytic activity">
    <reaction evidence="1">
        <text>ATP + protein L-histidine = ADP + protein N-phospho-L-histidine.</text>
        <dbReference type="EC" id="2.7.13.3"/>
    </reaction>
</comment>
<keyword evidence="5 9" id="KW-0418">Kinase</keyword>
<evidence type="ECO:0000256" key="7">
    <source>
        <dbReference type="SAM" id="Phobius"/>
    </source>
</evidence>
<dbReference type="Proteomes" id="UP000283587">
    <property type="component" value="Unassembled WGS sequence"/>
</dbReference>
<evidence type="ECO:0000313" key="10">
    <source>
        <dbReference type="Proteomes" id="UP000283587"/>
    </source>
</evidence>
<dbReference type="SUPFAM" id="SSF47384">
    <property type="entry name" value="Homodimeric domain of signal transducing histidine kinase"/>
    <property type="match status" value="1"/>
</dbReference>
<keyword evidence="3" id="KW-0597">Phosphoprotein</keyword>
<dbReference type="SUPFAM" id="SSF55874">
    <property type="entry name" value="ATPase domain of HSP90 chaperone/DNA topoisomerase II/histidine kinase"/>
    <property type="match status" value="1"/>
</dbReference>
<dbReference type="PANTHER" id="PTHR43711:SF1">
    <property type="entry name" value="HISTIDINE KINASE 1"/>
    <property type="match status" value="1"/>
</dbReference>
<dbReference type="SMART" id="SM00387">
    <property type="entry name" value="HATPase_c"/>
    <property type="match status" value="1"/>
</dbReference>
<dbReference type="InterPro" id="IPR004358">
    <property type="entry name" value="Sig_transdc_His_kin-like_C"/>
</dbReference>
<evidence type="ECO:0000256" key="6">
    <source>
        <dbReference type="ARBA" id="ARBA00023012"/>
    </source>
</evidence>
<evidence type="ECO:0000256" key="5">
    <source>
        <dbReference type="ARBA" id="ARBA00022777"/>
    </source>
</evidence>
<keyword evidence="10" id="KW-1185">Reference proteome</keyword>
<evidence type="ECO:0000256" key="3">
    <source>
        <dbReference type="ARBA" id="ARBA00022553"/>
    </source>
</evidence>
<dbReference type="SMART" id="SM00388">
    <property type="entry name" value="HisKA"/>
    <property type="match status" value="1"/>
</dbReference>
<dbReference type="GO" id="GO:0000155">
    <property type="term" value="F:phosphorelay sensor kinase activity"/>
    <property type="evidence" value="ECO:0007669"/>
    <property type="project" value="InterPro"/>
</dbReference>
<dbReference type="InterPro" id="IPR036890">
    <property type="entry name" value="HATPase_C_sf"/>
</dbReference>
<dbReference type="InterPro" id="IPR003594">
    <property type="entry name" value="HATPase_dom"/>
</dbReference>
<dbReference type="CDD" id="cd00082">
    <property type="entry name" value="HisKA"/>
    <property type="match status" value="1"/>
</dbReference>
<keyword evidence="6" id="KW-0902">Two-component regulatory system</keyword>
<name>A0A419A9F8_9RHOB</name>
<dbReference type="InterPro" id="IPR036097">
    <property type="entry name" value="HisK_dim/P_sf"/>
</dbReference>
<gene>
    <name evidence="9" type="ORF">D3P05_06115</name>
</gene>
<dbReference type="EMBL" id="QZEW01000020">
    <property type="protein sequence ID" value="RJL18883.1"/>
    <property type="molecule type" value="Genomic_DNA"/>
</dbReference>
<dbReference type="Gene3D" id="3.30.565.10">
    <property type="entry name" value="Histidine kinase-like ATPase, C-terminal domain"/>
    <property type="match status" value="1"/>
</dbReference>
<comment type="caution">
    <text evidence="9">The sequence shown here is derived from an EMBL/GenBank/DDBJ whole genome shotgun (WGS) entry which is preliminary data.</text>
</comment>
<keyword evidence="7" id="KW-0812">Transmembrane</keyword>
<evidence type="ECO:0000256" key="2">
    <source>
        <dbReference type="ARBA" id="ARBA00012438"/>
    </source>
</evidence>
<organism evidence="9 10">
    <name type="scientific">Paracoccus siganidrum</name>
    <dbReference type="NCBI Taxonomy" id="1276757"/>
    <lineage>
        <taxon>Bacteria</taxon>
        <taxon>Pseudomonadati</taxon>
        <taxon>Pseudomonadota</taxon>
        <taxon>Alphaproteobacteria</taxon>
        <taxon>Rhodobacterales</taxon>
        <taxon>Paracoccaceae</taxon>
        <taxon>Paracoccus</taxon>
    </lineage>
</organism>
<evidence type="ECO:0000256" key="4">
    <source>
        <dbReference type="ARBA" id="ARBA00022679"/>
    </source>
</evidence>
<dbReference type="Gene3D" id="6.10.340.10">
    <property type="match status" value="1"/>
</dbReference>
<accession>A0A419A9F8</accession>
<dbReference type="RefSeq" id="WP_119897288.1">
    <property type="nucleotide sequence ID" value="NZ_QNRC01000023.1"/>
</dbReference>
<dbReference type="PROSITE" id="PS50109">
    <property type="entry name" value="HIS_KIN"/>
    <property type="match status" value="1"/>
</dbReference>
<dbReference type="InterPro" id="IPR003661">
    <property type="entry name" value="HisK_dim/P_dom"/>
</dbReference>
<keyword evidence="7" id="KW-0472">Membrane</keyword>
<reference evidence="10" key="1">
    <citation type="submission" date="2018-09" db="EMBL/GenBank/DDBJ databases">
        <title>Paracoccus onubensis nov. sp. a moderate halophilic bacterium isolated from Gruta de las Maravillas (Aracena, Spain).</title>
        <authorList>
            <person name="Jurado V."/>
            <person name="Gutierrez-Patricio S."/>
            <person name="Gonzalez-Pimentel J.L."/>
            <person name="Miller A.Z."/>
            <person name="Laiz L."/>
            <person name="Saiz-Jimenez C."/>
        </authorList>
    </citation>
    <scope>NUCLEOTIDE SEQUENCE [LARGE SCALE GENOMIC DNA]</scope>
    <source>
        <strain evidence="10">DSM 26381</strain>
    </source>
</reference>
<dbReference type="PANTHER" id="PTHR43711">
    <property type="entry name" value="TWO-COMPONENT HISTIDINE KINASE"/>
    <property type="match status" value="1"/>
</dbReference>
<dbReference type="Pfam" id="PF00512">
    <property type="entry name" value="HisKA"/>
    <property type="match status" value="1"/>
</dbReference>
<evidence type="ECO:0000259" key="8">
    <source>
        <dbReference type="PROSITE" id="PS50109"/>
    </source>
</evidence>
<dbReference type="Pfam" id="PF02518">
    <property type="entry name" value="HATPase_c"/>
    <property type="match status" value="1"/>
</dbReference>
<dbReference type="PRINTS" id="PR00344">
    <property type="entry name" value="BCTRLSENSOR"/>
</dbReference>
<keyword evidence="7" id="KW-1133">Transmembrane helix</keyword>